<accession>A0ABU1MC68</accession>
<name>A0ABU1MC68_9HYPH</name>
<dbReference type="SUPFAM" id="SSF48452">
    <property type="entry name" value="TPR-like"/>
    <property type="match status" value="1"/>
</dbReference>
<dbReference type="Gene3D" id="1.25.40.10">
    <property type="entry name" value="Tetratricopeptide repeat domain"/>
    <property type="match status" value="2"/>
</dbReference>
<dbReference type="RefSeq" id="WP_310014623.1">
    <property type="nucleotide sequence ID" value="NZ_JAVDQT010000006.1"/>
</dbReference>
<dbReference type="EMBL" id="JAVDQT010000006">
    <property type="protein sequence ID" value="MDR6433648.1"/>
    <property type="molecule type" value="Genomic_DNA"/>
</dbReference>
<feature type="compositionally biased region" description="Polar residues" evidence="1">
    <location>
        <begin position="494"/>
        <end position="507"/>
    </location>
</feature>
<keyword evidence="3" id="KW-1185">Reference proteome</keyword>
<reference evidence="2 3" key="1">
    <citation type="submission" date="2023-07" db="EMBL/GenBank/DDBJ databases">
        <title>Sorghum-associated microbial communities from plants grown in Nebraska, USA.</title>
        <authorList>
            <person name="Schachtman D."/>
        </authorList>
    </citation>
    <scope>NUCLEOTIDE SEQUENCE [LARGE SCALE GENOMIC DNA]</scope>
    <source>
        <strain evidence="2 3">DS1730</strain>
    </source>
</reference>
<feature type="region of interest" description="Disordered" evidence="1">
    <location>
        <begin position="468"/>
        <end position="531"/>
    </location>
</feature>
<gene>
    <name evidence="2" type="ORF">J2782_003394</name>
</gene>
<feature type="compositionally biased region" description="Low complexity" evidence="1">
    <location>
        <begin position="49"/>
        <end position="59"/>
    </location>
</feature>
<feature type="compositionally biased region" description="Low complexity" evidence="1">
    <location>
        <begin position="477"/>
        <end position="493"/>
    </location>
</feature>
<dbReference type="InterPro" id="IPR011990">
    <property type="entry name" value="TPR-like_helical_dom_sf"/>
</dbReference>
<evidence type="ECO:0000313" key="3">
    <source>
        <dbReference type="Proteomes" id="UP001184614"/>
    </source>
</evidence>
<evidence type="ECO:0000313" key="2">
    <source>
        <dbReference type="EMBL" id="MDR6433648.1"/>
    </source>
</evidence>
<comment type="caution">
    <text evidence="2">The sequence shown here is derived from an EMBL/GenBank/DDBJ whole genome shotgun (WGS) entry which is preliminary data.</text>
</comment>
<dbReference type="Proteomes" id="UP001184614">
    <property type="component" value="Unassembled WGS sequence"/>
</dbReference>
<evidence type="ECO:0000256" key="1">
    <source>
        <dbReference type="SAM" id="MobiDB-lite"/>
    </source>
</evidence>
<organism evidence="2 3">
    <name type="scientific">Brucella pseudogrignonensis</name>
    <dbReference type="NCBI Taxonomy" id="419475"/>
    <lineage>
        <taxon>Bacteria</taxon>
        <taxon>Pseudomonadati</taxon>
        <taxon>Pseudomonadota</taxon>
        <taxon>Alphaproteobacteria</taxon>
        <taxon>Hyphomicrobiales</taxon>
        <taxon>Brucellaceae</taxon>
        <taxon>Brucella/Ochrobactrum group</taxon>
        <taxon>Brucella</taxon>
    </lineage>
</organism>
<sequence>MKNILISVLLGSVAVGGYYLFFKNDDPLSDLQFGTVNQATSPSPVSNRASQTAAQSDTSSDVDESALRYFATRGDKVRMQAEIARLKSLHPDWVPPEDPAAPAKVSDNKLDELWELYSKGEYSALRKAIASRKSSEPDWVVPDDLLKALDQSENRERLINASNNAQYEMVINLAAGSPEMLTCNEVDVLWRLSEAFAKVDKGNRALDGYLYIINNCSDPNVRTGTIQKALTNLSYDEMQKLLEVERRSPDGQREFAGLEKDIARHFVGLAALDKDLVIDPSNISALENIPDSETLGSDAEMLGWYYMRRDEPTKAEKWFDLANKKQATVTSAQGMALVLNARKDYSAAEDLMYPWRDKSPDATLVYFDSAANLLSSDPPNRMPETISPQVLTRIANATVAEKNITTAEQLGWYARAMEQDLTAVQWFQTALSWDPSNEPAAYGLALGLLSIDDENQLRQVKENWDSKSARIREVGDSRQNSSRSSRGQTSRPSNATATRTVRSNSDNPVDRAAPPRSAGSGNARSCAQALEGPMPTGGNAVSHGWCLMELNRPLDAVRSFESALMTGSASQRSDAAYGQALAYLRAGLVDKAAVSATKAPLSPQRQKELRVSILSDRAVAAYQAGNFRDVLFILEQRAQLAAPRKDLMGLQAAAYLKLRRYDDARVIYEALAATGDREGIRGMAAIRDIQGR</sequence>
<protein>
    <submittedName>
        <fullName evidence="2">Tetratricopeptide (TPR) repeat protein</fullName>
    </submittedName>
</protein>
<feature type="region of interest" description="Disordered" evidence="1">
    <location>
        <begin position="39"/>
        <end position="60"/>
    </location>
</feature>
<feature type="compositionally biased region" description="Polar residues" evidence="1">
    <location>
        <begin position="39"/>
        <end position="48"/>
    </location>
</feature>
<proteinExistence type="predicted"/>